<gene>
    <name evidence="1" type="ORF">MKK02DRAFT_31331</name>
</gene>
<dbReference type="AlphaFoldDB" id="A0AA38LVW2"/>
<protein>
    <submittedName>
        <fullName evidence="1">Uncharacterized protein</fullName>
    </submittedName>
</protein>
<accession>A0AA38LVW2</accession>
<dbReference type="Proteomes" id="UP001164286">
    <property type="component" value="Unassembled WGS sequence"/>
</dbReference>
<dbReference type="GeneID" id="77727466"/>
<dbReference type="RefSeq" id="XP_052947532.1">
    <property type="nucleotide sequence ID" value="XM_053088261.1"/>
</dbReference>
<proteinExistence type="predicted"/>
<sequence>MQSSSTMSGNMNILYRDLIRILIRDFLFKASFTTLRIMKDLETYMQTRSPGWPRAPNEQDLTDDPAQKYHEGVAFQAVYEGKLQSLRSLIRLRSEIPSADVKDTERRILTEWIRRSIPYENAMVFSIAPRESSGSRYYQVLGLVYQKYYSFSATRPFLSCLLSSSPARRTLPFWYMRTCTGAASASVTTNGTPLFEVRHYFVRSQTPLCPKSAPL</sequence>
<organism evidence="1 2">
    <name type="scientific">Dioszegia hungarica</name>
    <dbReference type="NCBI Taxonomy" id="4972"/>
    <lineage>
        <taxon>Eukaryota</taxon>
        <taxon>Fungi</taxon>
        <taxon>Dikarya</taxon>
        <taxon>Basidiomycota</taxon>
        <taxon>Agaricomycotina</taxon>
        <taxon>Tremellomycetes</taxon>
        <taxon>Tremellales</taxon>
        <taxon>Bulleribasidiaceae</taxon>
        <taxon>Dioszegia</taxon>
    </lineage>
</organism>
<evidence type="ECO:0000313" key="2">
    <source>
        <dbReference type="Proteomes" id="UP001164286"/>
    </source>
</evidence>
<evidence type="ECO:0000313" key="1">
    <source>
        <dbReference type="EMBL" id="KAI9637755.1"/>
    </source>
</evidence>
<keyword evidence="2" id="KW-1185">Reference proteome</keyword>
<comment type="caution">
    <text evidence="1">The sequence shown here is derived from an EMBL/GenBank/DDBJ whole genome shotgun (WGS) entry which is preliminary data.</text>
</comment>
<dbReference type="EMBL" id="JAKWFO010000003">
    <property type="protein sequence ID" value="KAI9637755.1"/>
    <property type="molecule type" value="Genomic_DNA"/>
</dbReference>
<name>A0AA38LVW2_9TREE</name>
<reference evidence="1" key="1">
    <citation type="journal article" date="2022" name="G3 (Bethesda)">
        <title>High quality genome of the basidiomycete yeast Dioszegia hungarica PDD-24b-2 isolated from cloud water.</title>
        <authorList>
            <person name="Jarrige D."/>
            <person name="Haridas S."/>
            <person name="Bleykasten-Grosshans C."/>
            <person name="Joly M."/>
            <person name="Nadalig T."/>
            <person name="Sancelme M."/>
            <person name="Vuilleumier S."/>
            <person name="Grigoriev I.V."/>
            <person name="Amato P."/>
            <person name="Bringel F."/>
        </authorList>
    </citation>
    <scope>NUCLEOTIDE SEQUENCE</scope>
    <source>
        <strain evidence="1">PDD-24b-2</strain>
    </source>
</reference>